<dbReference type="RefSeq" id="WP_188556206.1">
    <property type="nucleotide sequence ID" value="NZ_BMGS01000001.1"/>
</dbReference>
<evidence type="ECO:0000313" key="1">
    <source>
        <dbReference type="EMBL" id="GGG31263.1"/>
    </source>
</evidence>
<accession>A0ABQ1WJI5</accession>
<dbReference type="Proteomes" id="UP000601361">
    <property type="component" value="Unassembled WGS sequence"/>
</dbReference>
<name>A0ABQ1WJI5_9BACT</name>
<dbReference type="EMBL" id="BMGS01000001">
    <property type="protein sequence ID" value="GGG31263.1"/>
    <property type="molecule type" value="Genomic_DNA"/>
</dbReference>
<reference evidence="2" key="1">
    <citation type="journal article" date="2019" name="Int. J. Syst. Evol. Microbiol.">
        <title>The Global Catalogue of Microorganisms (GCM) 10K type strain sequencing project: providing services to taxonomists for standard genome sequencing and annotation.</title>
        <authorList>
            <consortium name="The Broad Institute Genomics Platform"/>
            <consortium name="The Broad Institute Genome Sequencing Center for Infectious Disease"/>
            <person name="Wu L."/>
            <person name="Ma J."/>
        </authorList>
    </citation>
    <scope>NUCLEOTIDE SEQUENCE [LARGE SCALE GENOMIC DNA]</scope>
    <source>
        <strain evidence="2">CGMCC 1.12990</strain>
    </source>
</reference>
<evidence type="ECO:0000313" key="2">
    <source>
        <dbReference type="Proteomes" id="UP000601361"/>
    </source>
</evidence>
<comment type="caution">
    <text evidence="1">The sequence shown here is derived from an EMBL/GenBank/DDBJ whole genome shotgun (WGS) entry which is preliminary data.</text>
</comment>
<evidence type="ECO:0008006" key="3">
    <source>
        <dbReference type="Google" id="ProtNLM"/>
    </source>
</evidence>
<keyword evidence="2" id="KW-1185">Reference proteome</keyword>
<gene>
    <name evidence="1" type="ORF">GCM10011378_04820</name>
</gene>
<proteinExistence type="predicted"/>
<organism evidence="1 2">
    <name type="scientific">Hymenobacter glacieicola</name>
    <dbReference type="NCBI Taxonomy" id="1562124"/>
    <lineage>
        <taxon>Bacteria</taxon>
        <taxon>Pseudomonadati</taxon>
        <taxon>Bacteroidota</taxon>
        <taxon>Cytophagia</taxon>
        <taxon>Cytophagales</taxon>
        <taxon>Hymenobacteraceae</taxon>
        <taxon>Hymenobacter</taxon>
    </lineage>
</organism>
<protein>
    <recommendedName>
        <fullName evidence="3">STAS/SEC14 domain-containing protein</fullName>
    </recommendedName>
</protein>
<sequence length="139" mass="15970">MQLVAYRPEYRIYLDLLHNHVVYERRAEQTLAQAMPYFLADWQRVLLQLRPGFTMLCDVSHTLGPNVRLLPLYVTLREMLKAAGIAVMAEVHPCSLTMQPLSRALGQRLALPVFQFTDRAEAERFLQEHNAPVTSCFVA</sequence>